<sequence>MTEPDYRTEPESIEAIDKVLIADLTTPVDPRLHDLVRHILGSTRPLAVLFYGSGLRKFDGEGLFDFYIVLDRLSDWPAGVLARLGNHFLPPNVFYAEHRIDGQVLRAKVALITLSQFRAASSPRSTDTTLWARFCQPVRLVWVRDSAAADAVLDVVRQCVITAAGWAARLGEGARPATAWWLLLFGKTYRAELRVEGSSRGSSLIDGQEARYAQLLRPAWQIARIRYAQTGEDLSPGLTLAQRMRAQRRWAHMAQRGRWRNIARLIKAAFTFRDGAAYLAWKIERHTGFRLALSPFEARHPLICLPRLLWRARRIMLSGMRG</sequence>
<dbReference type="EMBL" id="JAMXQU010000007">
    <property type="protein sequence ID" value="MCO6160490.1"/>
    <property type="molecule type" value="Genomic_DNA"/>
</dbReference>
<reference evidence="1 2" key="1">
    <citation type="submission" date="2022-06" db="EMBL/GenBank/DDBJ databases">
        <title>Whole-genome of Asaia lannensis strain LMG 27011T.</title>
        <authorList>
            <person name="Sombolestani A."/>
        </authorList>
    </citation>
    <scope>NUCLEOTIDE SEQUENCE [LARGE SCALE GENOMIC DNA]</scope>
    <source>
        <strain evidence="1 2">NBRC 102526</strain>
    </source>
</reference>
<evidence type="ECO:0000313" key="1">
    <source>
        <dbReference type="EMBL" id="MCO6160490.1"/>
    </source>
</evidence>
<proteinExistence type="predicted"/>
<accession>A0ABT1CHZ4</accession>
<dbReference type="RefSeq" id="WP_222547019.1">
    <property type="nucleotide sequence ID" value="NZ_BAPW01000016.1"/>
</dbReference>
<name>A0ABT1CHZ4_9PROT</name>
<evidence type="ECO:0000313" key="2">
    <source>
        <dbReference type="Proteomes" id="UP001523401"/>
    </source>
</evidence>
<comment type="caution">
    <text evidence="1">The sequence shown here is derived from an EMBL/GenBank/DDBJ whole genome shotgun (WGS) entry which is preliminary data.</text>
</comment>
<gene>
    <name evidence="1" type="ORF">NF685_10665</name>
</gene>
<dbReference type="Proteomes" id="UP001523401">
    <property type="component" value="Unassembled WGS sequence"/>
</dbReference>
<protein>
    <recommendedName>
        <fullName evidence="3">Phosphatidate cytidylyltransferase</fullName>
    </recommendedName>
</protein>
<organism evidence="1 2">
    <name type="scientific">Asaia lannensis NBRC 102526</name>
    <dbReference type="NCBI Taxonomy" id="1307926"/>
    <lineage>
        <taxon>Bacteria</taxon>
        <taxon>Pseudomonadati</taxon>
        <taxon>Pseudomonadota</taxon>
        <taxon>Alphaproteobacteria</taxon>
        <taxon>Acetobacterales</taxon>
        <taxon>Acetobacteraceae</taxon>
        <taxon>Asaia</taxon>
    </lineage>
</organism>
<keyword evidence="2" id="KW-1185">Reference proteome</keyword>
<evidence type="ECO:0008006" key="3">
    <source>
        <dbReference type="Google" id="ProtNLM"/>
    </source>
</evidence>